<organism evidence="2 4">
    <name type="scientific">Roseburia faecis</name>
    <dbReference type="NCBI Taxonomy" id="301302"/>
    <lineage>
        <taxon>Bacteria</taxon>
        <taxon>Bacillati</taxon>
        <taxon>Bacillota</taxon>
        <taxon>Clostridia</taxon>
        <taxon>Lachnospirales</taxon>
        <taxon>Lachnospiraceae</taxon>
        <taxon>Roseburia</taxon>
    </lineage>
</organism>
<dbReference type="AlphaFoldDB" id="A0A0M6W9F1"/>
<keyword evidence="4" id="KW-1185">Reference proteome</keyword>
<evidence type="ECO:0000313" key="5">
    <source>
        <dbReference type="Proteomes" id="UP000095495"/>
    </source>
</evidence>
<proteinExistence type="predicted"/>
<dbReference type="GeneID" id="99747361"/>
<protein>
    <submittedName>
        <fullName evidence="2">Uncharacterized protein</fullName>
    </submittedName>
</protein>
<name>A0A0M6W9F1_9FIRM</name>
<dbReference type="EMBL" id="CVRR01000003">
    <property type="protein sequence ID" value="CRL32156.1"/>
    <property type="molecule type" value="Genomic_DNA"/>
</dbReference>
<evidence type="ECO:0000313" key="4">
    <source>
        <dbReference type="Proteomes" id="UP000049979"/>
    </source>
</evidence>
<dbReference type="Proteomes" id="UP000095495">
    <property type="component" value="Unassembled WGS sequence"/>
</dbReference>
<dbReference type="EMBL" id="CYXV01000007">
    <property type="protein sequence ID" value="CUM97623.1"/>
    <property type="molecule type" value="Genomic_DNA"/>
</dbReference>
<evidence type="ECO:0000313" key="3">
    <source>
        <dbReference type="EMBL" id="CUM97623.1"/>
    </source>
</evidence>
<dbReference type="STRING" id="301302.ERS852420_01904"/>
<evidence type="ECO:0000256" key="1">
    <source>
        <dbReference type="SAM" id="MobiDB-lite"/>
    </source>
</evidence>
<dbReference type="Proteomes" id="UP000049979">
    <property type="component" value="Unassembled WGS sequence"/>
</dbReference>
<feature type="compositionally biased region" description="Basic and acidic residues" evidence="1">
    <location>
        <begin position="1"/>
        <end position="21"/>
    </location>
</feature>
<accession>A0A0M6W9F1</accession>
<gene>
    <name evidence="3" type="ORF">ERS852420_01904</name>
    <name evidence="2" type="ORF">M72_19601</name>
</gene>
<feature type="compositionally biased region" description="Basic and acidic residues" evidence="1">
    <location>
        <begin position="53"/>
        <end position="65"/>
    </location>
</feature>
<reference evidence="4" key="1">
    <citation type="submission" date="2015-05" db="EMBL/GenBank/DDBJ databases">
        <authorList>
            <consortium name="Pathogen Informatics"/>
        </authorList>
    </citation>
    <scope>NUCLEOTIDE SEQUENCE [LARGE SCALE GENOMIC DNA]</scope>
    <source>
        <strain evidence="3 5">2789STDY5608863</strain>
        <strain evidence="4">M72</strain>
    </source>
</reference>
<evidence type="ECO:0000313" key="2">
    <source>
        <dbReference type="EMBL" id="CRL32156.1"/>
    </source>
</evidence>
<sequence>MQKLTESFEDHAKSLEGRTKQQDQSAQMLEDAIRRSSVWKNSSQRAQQFLAAQDKKKENPENLPEHFSENVIKAGAMFRDKFVKNGQENNVSIQNLLSDISLW</sequence>
<dbReference type="RefSeq" id="WP_055066774.1">
    <property type="nucleotide sequence ID" value="NZ_CP173697.1"/>
</dbReference>
<feature type="region of interest" description="Disordered" evidence="1">
    <location>
        <begin position="1"/>
        <end position="65"/>
    </location>
</feature>
<reference evidence="2" key="2">
    <citation type="submission" date="2015-05" db="EMBL/GenBank/DDBJ databases">
        <authorList>
            <person name="Wang D.B."/>
            <person name="Wang M."/>
        </authorList>
    </citation>
    <scope>NUCLEOTIDE SEQUENCE [LARGE SCALE GENOMIC DNA]</scope>
    <source>
        <strain evidence="2">M72</strain>
    </source>
</reference>
<feature type="compositionally biased region" description="Polar residues" evidence="1">
    <location>
        <begin position="38"/>
        <end position="47"/>
    </location>
</feature>